<dbReference type="FunFam" id="2.60.40.420:FF:000045">
    <property type="entry name" value="Laccase 2"/>
    <property type="match status" value="1"/>
</dbReference>
<dbReference type="EMBL" id="KZ301986">
    <property type="protein sequence ID" value="PFH51612.1"/>
    <property type="molecule type" value="Genomic_DNA"/>
</dbReference>
<dbReference type="Pfam" id="PF00394">
    <property type="entry name" value="Cu-oxidase"/>
    <property type="match status" value="1"/>
</dbReference>
<dbReference type="SUPFAM" id="SSF49503">
    <property type="entry name" value="Cupredoxins"/>
    <property type="match status" value="3"/>
</dbReference>
<dbReference type="PANTHER" id="PTHR11709">
    <property type="entry name" value="MULTI-COPPER OXIDASE"/>
    <property type="match status" value="1"/>
</dbReference>
<feature type="signal peptide" evidence="8">
    <location>
        <begin position="1"/>
        <end position="20"/>
    </location>
</feature>
<evidence type="ECO:0000256" key="5">
    <source>
        <dbReference type="ARBA" id="ARBA00023157"/>
    </source>
</evidence>
<keyword evidence="5" id="KW-1015">Disulfide bond</keyword>
<feature type="domain" description="Plastocyanin-like" evidence="11">
    <location>
        <begin position="52"/>
        <end position="154"/>
    </location>
</feature>
<evidence type="ECO:0000256" key="2">
    <source>
        <dbReference type="ARBA" id="ARBA00022723"/>
    </source>
</evidence>
<keyword evidence="7" id="KW-0472">Membrane</keyword>
<dbReference type="AlphaFoldDB" id="A0A2A9NVC3"/>
<keyword evidence="13" id="KW-1185">Reference proteome</keyword>
<proteinExistence type="inferred from homology"/>
<dbReference type="InterPro" id="IPR045087">
    <property type="entry name" value="Cu-oxidase_fam"/>
</dbReference>
<evidence type="ECO:0000259" key="9">
    <source>
        <dbReference type="Pfam" id="PF00394"/>
    </source>
</evidence>
<dbReference type="Proteomes" id="UP000242287">
    <property type="component" value="Unassembled WGS sequence"/>
</dbReference>
<protein>
    <submittedName>
        <fullName evidence="12">Multicopper oxidase</fullName>
    </submittedName>
</protein>
<evidence type="ECO:0000256" key="7">
    <source>
        <dbReference type="SAM" id="Phobius"/>
    </source>
</evidence>
<dbReference type="CDD" id="cd13903">
    <property type="entry name" value="CuRO_3_Tv-LCC_like"/>
    <property type="match status" value="1"/>
</dbReference>
<keyword evidence="8" id="KW-0732">Signal</keyword>
<keyword evidence="4" id="KW-0186">Copper</keyword>
<feature type="chain" id="PRO_5012541090" evidence="8">
    <location>
        <begin position="21"/>
        <end position="522"/>
    </location>
</feature>
<dbReference type="SMR" id="A0A2A9NVC3"/>
<name>A0A2A9NVC3_9AGAR</name>
<evidence type="ECO:0000259" key="10">
    <source>
        <dbReference type="Pfam" id="PF07731"/>
    </source>
</evidence>
<dbReference type="Gene3D" id="2.60.40.420">
    <property type="entry name" value="Cupredoxins - blue copper proteins"/>
    <property type="match status" value="3"/>
</dbReference>
<dbReference type="InterPro" id="IPR011707">
    <property type="entry name" value="Cu-oxidase-like_N"/>
</dbReference>
<evidence type="ECO:0000313" key="12">
    <source>
        <dbReference type="EMBL" id="PFH51612.1"/>
    </source>
</evidence>
<dbReference type="InterPro" id="IPR001117">
    <property type="entry name" value="Cu-oxidase_2nd"/>
</dbReference>
<evidence type="ECO:0000256" key="8">
    <source>
        <dbReference type="SAM" id="SignalP"/>
    </source>
</evidence>
<sequence>MHLLIRPFFLVSLATTTAWAAIGPRSNLHIINKVISPDGFNRSAVLAGATRRNAAFPGPTIKGFKGDNFHLNVVNSLTDTTMLRATSIHWHGLFQHGSAWADGPVGVTQCPIIPNDSFLYSFKTPDQAGTFWYHSHYSTQYCDGLRGVFVIYDPFDPHRLLYQVDNENTIITLADWYHVPAPSAGLVPTPDSTLINGKGRYIGGPQASLAIVNVVPGLRYRFRLVSISCDPNYVFSVDGHELTVIEADGINVRPVTVDSIQIFAGQRYSFVLHANQPIGNYWIRANPNIGPQSFANGLNSAILRYSTAPRKDPTTAQNNNTRLLQETDLHPLRYPGAPGEPRPGGTDVAINLEAAFGAGKFTVNGATFVPPTVPVLLQILSGKRTAQELLPPGSVYVLPPNKVVELSMPGIAIGGAHPFHLHGHAFDVVRSAGSSTYNYKDPVRRDVVSIGRPGDNVTIRFKTDNAGPWILHWYLSLLFILTLGLAVVFAEDVETIAKSTHPPAWDQLCPKYDGFPPELNHG</sequence>
<evidence type="ECO:0000256" key="3">
    <source>
        <dbReference type="ARBA" id="ARBA00023002"/>
    </source>
</evidence>
<feature type="domain" description="Plastocyanin-like" evidence="10">
    <location>
        <begin position="369"/>
        <end position="492"/>
    </location>
</feature>
<dbReference type="InterPro" id="IPR033138">
    <property type="entry name" value="Cu_oxidase_CS"/>
</dbReference>
<reference evidence="12 13" key="1">
    <citation type="submission" date="2014-02" db="EMBL/GenBank/DDBJ databases">
        <title>Transposable element dynamics among asymbiotic and ectomycorrhizal Amanita fungi.</title>
        <authorList>
            <consortium name="DOE Joint Genome Institute"/>
            <person name="Hess J."/>
            <person name="Skrede I."/>
            <person name="Wolfe B."/>
            <person name="LaButti K."/>
            <person name="Ohm R.A."/>
            <person name="Grigoriev I.V."/>
            <person name="Pringle A."/>
        </authorList>
    </citation>
    <scope>NUCLEOTIDE SEQUENCE [LARGE SCALE GENOMIC DNA]</scope>
    <source>
        <strain evidence="12 13">SKay4041</strain>
    </source>
</reference>
<dbReference type="Pfam" id="PF07731">
    <property type="entry name" value="Cu-oxidase_2"/>
    <property type="match status" value="1"/>
</dbReference>
<dbReference type="PANTHER" id="PTHR11709:SF511">
    <property type="entry name" value="LACCASE"/>
    <property type="match status" value="1"/>
</dbReference>
<dbReference type="InterPro" id="IPR011706">
    <property type="entry name" value="Cu-oxidase_C"/>
</dbReference>
<comment type="similarity">
    <text evidence="1">Belongs to the multicopper oxidase family.</text>
</comment>
<keyword evidence="7" id="KW-1133">Transmembrane helix</keyword>
<keyword evidence="3" id="KW-0560">Oxidoreductase</keyword>
<dbReference type="GO" id="GO:0005507">
    <property type="term" value="F:copper ion binding"/>
    <property type="evidence" value="ECO:0007669"/>
    <property type="project" value="InterPro"/>
</dbReference>
<dbReference type="Pfam" id="PF07732">
    <property type="entry name" value="Cu-oxidase_3"/>
    <property type="match status" value="1"/>
</dbReference>
<evidence type="ECO:0000256" key="4">
    <source>
        <dbReference type="ARBA" id="ARBA00023008"/>
    </source>
</evidence>
<accession>A0A2A9NVC3</accession>
<gene>
    <name evidence="12" type="ORF">AMATHDRAFT_142146</name>
</gene>
<evidence type="ECO:0000259" key="11">
    <source>
        <dbReference type="Pfam" id="PF07732"/>
    </source>
</evidence>
<dbReference type="OrthoDB" id="2121828at2759"/>
<dbReference type="InterPro" id="IPR008972">
    <property type="entry name" value="Cupredoxin"/>
</dbReference>
<keyword evidence="6" id="KW-0325">Glycoprotein</keyword>
<dbReference type="STRING" id="703135.A0A2A9NVC3"/>
<feature type="domain" description="Plastocyanin-like" evidence="9">
    <location>
        <begin position="167"/>
        <end position="307"/>
    </location>
</feature>
<feature type="transmembrane region" description="Helical" evidence="7">
    <location>
        <begin position="469"/>
        <end position="490"/>
    </location>
</feature>
<evidence type="ECO:0000256" key="6">
    <source>
        <dbReference type="ARBA" id="ARBA00023180"/>
    </source>
</evidence>
<evidence type="ECO:0000313" key="13">
    <source>
        <dbReference type="Proteomes" id="UP000242287"/>
    </source>
</evidence>
<keyword evidence="7" id="KW-0812">Transmembrane</keyword>
<keyword evidence="2" id="KW-0479">Metal-binding</keyword>
<organism evidence="12 13">
    <name type="scientific">Amanita thiersii Skay4041</name>
    <dbReference type="NCBI Taxonomy" id="703135"/>
    <lineage>
        <taxon>Eukaryota</taxon>
        <taxon>Fungi</taxon>
        <taxon>Dikarya</taxon>
        <taxon>Basidiomycota</taxon>
        <taxon>Agaricomycotina</taxon>
        <taxon>Agaricomycetes</taxon>
        <taxon>Agaricomycetidae</taxon>
        <taxon>Agaricales</taxon>
        <taxon>Pluteineae</taxon>
        <taxon>Amanitaceae</taxon>
        <taxon>Amanita</taxon>
    </lineage>
</organism>
<dbReference type="PROSITE" id="PS00079">
    <property type="entry name" value="MULTICOPPER_OXIDASE1"/>
    <property type="match status" value="1"/>
</dbReference>
<dbReference type="GO" id="GO:0016491">
    <property type="term" value="F:oxidoreductase activity"/>
    <property type="evidence" value="ECO:0007669"/>
    <property type="project" value="UniProtKB-KW"/>
</dbReference>
<evidence type="ECO:0000256" key="1">
    <source>
        <dbReference type="ARBA" id="ARBA00010609"/>
    </source>
</evidence>